<dbReference type="Gene3D" id="3.30.420.10">
    <property type="entry name" value="Ribonuclease H-like superfamily/Ribonuclease H"/>
    <property type="match status" value="1"/>
</dbReference>
<name>A0A4S8S3P0_AURPU</name>
<dbReference type="CDD" id="cd02846">
    <property type="entry name" value="PAZ_argonaute_like"/>
    <property type="match status" value="1"/>
</dbReference>
<dbReference type="Proteomes" id="UP000304951">
    <property type="component" value="Unassembled WGS sequence"/>
</dbReference>
<dbReference type="GO" id="GO:0003723">
    <property type="term" value="F:RNA binding"/>
    <property type="evidence" value="ECO:0007669"/>
    <property type="project" value="InterPro"/>
</dbReference>
<dbReference type="InterPro" id="IPR014811">
    <property type="entry name" value="ArgoL1"/>
</dbReference>
<dbReference type="Pfam" id="PF16486">
    <property type="entry name" value="ArgoN"/>
    <property type="match status" value="1"/>
</dbReference>
<organism evidence="5 6">
    <name type="scientific">Aureobasidium pullulans</name>
    <name type="common">Black yeast</name>
    <name type="synonym">Pullularia pullulans</name>
    <dbReference type="NCBI Taxonomy" id="5580"/>
    <lineage>
        <taxon>Eukaryota</taxon>
        <taxon>Fungi</taxon>
        <taxon>Dikarya</taxon>
        <taxon>Ascomycota</taxon>
        <taxon>Pezizomycotina</taxon>
        <taxon>Dothideomycetes</taxon>
        <taxon>Dothideomycetidae</taxon>
        <taxon>Dothideales</taxon>
        <taxon>Saccotheciaceae</taxon>
        <taxon>Aureobasidium</taxon>
    </lineage>
</organism>
<evidence type="ECO:0000313" key="6">
    <source>
        <dbReference type="Proteomes" id="UP000304951"/>
    </source>
</evidence>
<accession>A0A4S8S3P0</accession>
<proteinExistence type="inferred from homology"/>
<evidence type="ECO:0000259" key="4">
    <source>
        <dbReference type="PROSITE" id="PS50822"/>
    </source>
</evidence>
<dbReference type="InterPro" id="IPR012337">
    <property type="entry name" value="RNaseH-like_sf"/>
</dbReference>
<reference evidence="5 6" key="1">
    <citation type="submission" date="2018-10" db="EMBL/GenBank/DDBJ databases">
        <title>Fifty Aureobasidium pullulans genomes reveal a recombining polyextremotolerant generalist.</title>
        <authorList>
            <person name="Gostincar C."/>
            <person name="Turk M."/>
            <person name="Zajc J."/>
            <person name="Gunde-Cimerman N."/>
        </authorList>
    </citation>
    <scope>NUCLEOTIDE SEQUENCE [LARGE SCALE GENOMIC DNA]</scope>
    <source>
        <strain evidence="5 6">EXF-11900</strain>
    </source>
</reference>
<dbReference type="Pfam" id="PF02171">
    <property type="entry name" value="Piwi"/>
    <property type="match status" value="1"/>
</dbReference>
<dbReference type="InterPro" id="IPR003165">
    <property type="entry name" value="Piwi"/>
</dbReference>
<dbReference type="InterPro" id="IPR036397">
    <property type="entry name" value="RNaseH_sf"/>
</dbReference>
<dbReference type="InterPro" id="IPR045246">
    <property type="entry name" value="Piwi_ago-like"/>
</dbReference>
<dbReference type="InterPro" id="IPR036085">
    <property type="entry name" value="PAZ_dom_sf"/>
</dbReference>
<dbReference type="CDD" id="cd04657">
    <property type="entry name" value="Piwi_ago-like"/>
    <property type="match status" value="1"/>
</dbReference>
<gene>
    <name evidence="5" type="ORF">D6D28_09707</name>
</gene>
<dbReference type="Pfam" id="PF08699">
    <property type="entry name" value="ArgoL1"/>
    <property type="match status" value="1"/>
</dbReference>
<feature type="domain" description="Piwi" evidence="4">
    <location>
        <begin position="660"/>
        <end position="963"/>
    </location>
</feature>
<dbReference type="InterPro" id="IPR003100">
    <property type="entry name" value="PAZ_dom"/>
</dbReference>
<dbReference type="SMART" id="SM00949">
    <property type="entry name" value="PAZ"/>
    <property type="match status" value="1"/>
</dbReference>
<evidence type="ECO:0000259" key="3">
    <source>
        <dbReference type="PROSITE" id="PS50821"/>
    </source>
</evidence>
<dbReference type="InterPro" id="IPR032472">
    <property type="entry name" value="ArgoL2"/>
</dbReference>
<dbReference type="EMBL" id="QZAF01000798">
    <property type="protein sequence ID" value="THV64702.1"/>
    <property type="molecule type" value="Genomic_DNA"/>
</dbReference>
<sequence length="1002" mass="110543">MPSYIRPPTFHLNLNLYQPPLIYFHFHFHFHFQHSSTFSIYHHIIHLITPCQQRASSPATPLTSFALQSSTIFTSQSSLSIFNMLGSSKRNAQREGQSGGASSTQSGPRLDLARFDGNRDPAPGPAPQIVEGISNNVKNVDVGATMWSDARGARHTFAGRLPASTLGRAVDIQLNAFPVSGLPKAPIYQYQVMVGTGAEKRGLIKAVWNSQATRSKLGPGWIFDGNSLAWSTTKHSAELRFNVNLDEEAGHAARPGRTDVHRVVVRPTAVIDFTCLDAYLTGTATYDTKILQAITVLDHIMRETPSSRFISIKRNFFAANSQRSPLGGHVEHTTGVYQSLRIAHHPAGHRLVVNADVANGTFWSSGPLSAAVLAVTKSRSEADIQLLLKQGNPKFFDLRRLRKLHVVTVHRKGGSDEYVIDHFMNKDSTHVLKFKDGSTQTVAQYFQATYNVRLKYPGWPVVQMTRKAVLPLELLKIKDNQRYTFKLDDVQTSQMIKRAVTPPRERWAAIDTGVKMLDWASDPYLRNYGMAIDPKPIVAKGRLLVNPKLQFGGTGTASQTDPKTSGRWDLKGKKFASTPALKDLSAWGVCVLSARGEIDKAAVQRFLQSFIQTYAAHGATLPPAYRDPAIYYAASNADPASFAQEAFQLAGNKHNSRPQLLMFILQDKNSITYGKIKRFCECKLGIPSQCVQYAHVQKAQAQYISNVLMKFNAKLGGFTNTVFGPVTSKKAILDNSVVIIGADVSHAAPGLNGPSMAAMTVSMNANATRYAAAVETNGHRVEMITDENIEKHIISLIKNGWSRQVGQGKAPATVVYFRDGVSEGQFAQVIDQEVAAMKKAFAKINVMPRFLVIIASKRHHVRFFPQSGGDKNANPLPGTLVETGVTQPFENDFYLCAHTAIKGTARPVHYNVLLNEPQWPQDKIHTLIYEHSYQYIRATTPVSLFPAVYYAHIASLRGAHHSKGFGNPAAYDNTVTGTTDPVYEPLLPMANPAIMNPGMWFI</sequence>
<dbReference type="InterPro" id="IPR032474">
    <property type="entry name" value="Argonaute_N"/>
</dbReference>
<feature type="domain" description="PAZ" evidence="3">
    <location>
        <begin position="383"/>
        <end position="479"/>
    </location>
</feature>
<evidence type="ECO:0000313" key="5">
    <source>
        <dbReference type="EMBL" id="THV64702.1"/>
    </source>
</evidence>
<evidence type="ECO:0000256" key="2">
    <source>
        <dbReference type="SAM" id="MobiDB-lite"/>
    </source>
</evidence>
<evidence type="ECO:0000256" key="1">
    <source>
        <dbReference type="RuleBase" id="RU361178"/>
    </source>
</evidence>
<comment type="caution">
    <text evidence="5">The sequence shown here is derived from an EMBL/GenBank/DDBJ whole genome shotgun (WGS) entry which is preliminary data.</text>
</comment>
<dbReference type="SUPFAM" id="SSF101690">
    <property type="entry name" value="PAZ domain"/>
    <property type="match status" value="1"/>
</dbReference>
<dbReference type="AlphaFoldDB" id="A0A4S8S3P0"/>
<dbReference type="PROSITE" id="PS50821">
    <property type="entry name" value="PAZ"/>
    <property type="match status" value="1"/>
</dbReference>
<dbReference type="SMART" id="SM01163">
    <property type="entry name" value="DUF1785"/>
    <property type="match status" value="1"/>
</dbReference>
<dbReference type="Pfam" id="PF16488">
    <property type="entry name" value="ArgoL2"/>
    <property type="match status" value="1"/>
</dbReference>
<dbReference type="SUPFAM" id="SSF53098">
    <property type="entry name" value="Ribonuclease H-like"/>
    <property type="match status" value="1"/>
</dbReference>
<feature type="region of interest" description="Disordered" evidence="2">
    <location>
        <begin position="90"/>
        <end position="131"/>
    </location>
</feature>
<dbReference type="Gene3D" id="2.170.260.10">
    <property type="entry name" value="paz domain"/>
    <property type="match status" value="1"/>
</dbReference>
<dbReference type="Gene3D" id="3.40.50.2300">
    <property type="match status" value="1"/>
</dbReference>
<dbReference type="SMART" id="SM00950">
    <property type="entry name" value="Piwi"/>
    <property type="match status" value="1"/>
</dbReference>
<dbReference type="PROSITE" id="PS50822">
    <property type="entry name" value="PIWI"/>
    <property type="match status" value="1"/>
</dbReference>
<dbReference type="PANTHER" id="PTHR22891">
    <property type="entry name" value="EUKARYOTIC TRANSLATION INITIATION FACTOR 2C"/>
    <property type="match status" value="1"/>
</dbReference>
<dbReference type="Pfam" id="PF02170">
    <property type="entry name" value="PAZ"/>
    <property type="match status" value="1"/>
</dbReference>
<comment type="similarity">
    <text evidence="1">Belongs to the argonaute family.</text>
</comment>
<protein>
    <submittedName>
        <fullName evidence="5">Piwi-domain-containing protein</fullName>
    </submittedName>
</protein>